<sequence>MDHYGSFSRSLSIHLIPAKNLWEYSSELLLPPRRFRGFTTSKRRMKSLTSTLTDSGNRMPSIGIRSMSTTEDKDCPSGPLSVLEACVRDNSQVLINCRSNRKLLGRVKAFDRHFNMILTDVREMWTEVSGGGGKKKYMNKDRYISRLFLRGDSVVVVLSNPK</sequence>
<dbReference type="InterPro" id="IPR010920">
    <property type="entry name" value="LSM_dom_sf"/>
</dbReference>
<keyword evidence="7 10" id="KW-0508">mRNA splicing</keyword>
<evidence type="ECO:0000256" key="9">
    <source>
        <dbReference type="ARBA" id="ARBA00023274"/>
    </source>
</evidence>
<feature type="domain" description="Sm" evidence="12">
    <location>
        <begin position="80"/>
        <end position="162"/>
    </location>
</feature>
<evidence type="ECO:0000313" key="13">
    <source>
        <dbReference type="EMBL" id="EDO05504.1"/>
    </source>
</evidence>
<dbReference type="Pfam" id="PF01423">
    <property type="entry name" value="LSM"/>
    <property type="match status" value="1"/>
</dbReference>
<dbReference type="GeneID" id="5477288"/>
<dbReference type="InParanoid" id="A7AWS6"/>
<proteinExistence type="inferred from homology"/>
<dbReference type="GO" id="GO:0005829">
    <property type="term" value="C:cytosol"/>
    <property type="evidence" value="ECO:0007669"/>
    <property type="project" value="UniProtKB-SubCell"/>
</dbReference>
<gene>
    <name evidence="13" type="ORF">BBOV_I004230</name>
</gene>
<evidence type="ECO:0000256" key="4">
    <source>
        <dbReference type="ARBA" id="ARBA00022490"/>
    </source>
</evidence>
<dbReference type="STRING" id="5865.A7AWS6"/>
<dbReference type="PROSITE" id="PS52002">
    <property type="entry name" value="SM"/>
    <property type="match status" value="1"/>
</dbReference>
<keyword evidence="9 10" id="KW-0687">Ribonucleoprotein</keyword>
<dbReference type="FunCoup" id="A7AWS6">
    <property type="interactions" value="499"/>
</dbReference>
<dbReference type="InterPro" id="IPR047575">
    <property type="entry name" value="Sm"/>
</dbReference>
<protein>
    <recommendedName>
        <fullName evidence="10">Small nuclear ribonucleoprotein Sm D2</fullName>
        <shortName evidence="10">Sm-D2</shortName>
    </recommendedName>
    <alternativeName>
        <fullName evidence="10">snRNP core protein D2</fullName>
    </alternativeName>
</protein>
<dbReference type="eggNOG" id="KOG3459">
    <property type="taxonomic scope" value="Eukaryota"/>
</dbReference>
<dbReference type="Proteomes" id="UP000002173">
    <property type="component" value="Chromosome 1"/>
</dbReference>
<comment type="caution">
    <text evidence="13">The sequence shown here is derived from an EMBL/GenBank/DDBJ whole genome shotgun (WGS) entry which is preliminary data.</text>
</comment>
<dbReference type="GO" id="GO:0030532">
    <property type="term" value="C:small nuclear ribonucleoprotein complex"/>
    <property type="evidence" value="ECO:0007669"/>
    <property type="project" value="InterPro"/>
</dbReference>
<keyword evidence="4" id="KW-0963">Cytoplasm</keyword>
<dbReference type="PANTHER" id="PTHR12777">
    <property type="entry name" value="SMALL NUCLEAR RIBONUCLEOPROTEIN SM D2"/>
    <property type="match status" value="1"/>
</dbReference>
<keyword evidence="5 10" id="KW-0507">mRNA processing</keyword>
<dbReference type="InterPro" id="IPR001163">
    <property type="entry name" value="Sm_dom_euk/arc"/>
</dbReference>
<evidence type="ECO:0000256" key="2">
    <source>
        <dbReference type="ARBA" id="ARBA00004514"/>
    </source>
</evidence>
<accession>A7AWS6</accession>
<dbReference type="KEGG" id="bbo:BBOV_I004230"/>
<evidence type="ECO:0000256" key="6">
    <source>
        <dbReference type="ARBA" id="ARBA00022728"/>
    </source>
</evidence>
<evidence type="ECO:0000256" key="11">
    <source>
        <dbReference type="SAM" id="MobiDB-lite"/>
    </source>
</evidence>
<feature type="compositionally biased region" description="Polar residues" evidence="11">
    <location>
        <begin position="47"/>
        <end position="58"/>
    </location>
</feature>
<evidence type="ECO:0000256" key="5">
    <source>
        <dbReference type="ARBA" id="ARBA00022664"/>
    </source>
</evidence>
<dbReference type="SUPFAM" id="SSF50182">
    <property type="entry name" value="Sm-like ribonucleoproteins"/>
    <property type="match status" value="1"/>
</dbReference>
<dbReference type="Gene3D" id="2.30.30.100">
    <property type="match status" value="1"/>
</dbReference>
<dbReference type="GO" id="GO:0003723">
    <property type="term" value="F:RNA binding"/>
    <property type="evidence" value="ECO:0007669"/>
    <property type="project" value="InterPro"/>
</dbReference>
<organism evidence="13 14">
    <name type="scientific">Babesia bovis</name>
    <dbReference type="NCBI Taxonomy" id="5865"/>
    <lineage>
        <taxon>Eukaryota</taxon>
        <taxon>Sar</taxon>
        <taxon>Alveolata</taxon>
        <taxon>Apicomplexa</taxon>
        <taxon>Aconoidasida</taxon>
        <taxon>Piroplasmida</taxon>
        <taxon>Babesiidae</taxon>
        <taxon>Babesia</taxon>
    </lineage>
</organism>
<dbReference type="AlphaFoldDB" id="A7AWS6"/>
<evidence type="ECO:0000256" key="3">
    <source>
        <dbReference type="ARBA" id="ARBA00008146"/>
    </source>
</evidence>
<comment type="similarity">
    <text evidence="3 10">Belongs to the snRNP core protein family.</text>
</comment>
<reference evidence="13 14" key="1">
    <citation type="journal article" date="2007" name="PLoS Pathog.">
        <title>Genome sequence of Babesia bovis and comparative analysis of apicomplexan hemoprotozoa.</title>
        <authorList>
            <person name="Brayton K.A."/>
            <person name="Lau A.O.T."/>
            <person name="Herndon D.R."/>
            <person name="Hannick L."/>
            <person name="Kappmeyer L.S."/>
            <person name="Berens S.J."/>
            <person name="Bidwell S.L."/>
            <person name="Brown W.C."/>
            <person name="Crabtree J."/>
            <person name="Fadrosh D."/>
            <person name="Feldblum T."/>
            <person name="Forberger H.A."/>
            <person name="Haas B.J."/>
            <person name="Howell J.M."/>
            <person name="Khouri H."/>
            <person name="Koo H."/>
            <person name="Mann D.J."/>
            <person name="Norimine J."/>
            <person name="Paulsen I.T."/>
            <person name="Radune D."/>
            <person name="Ren Q."/>
            <person name="Smith R.K. Jr."/>
            <person name="Suarez C.E."/>
            <person name="White O."/>
            <person name="Wortman J.R."/>
            <person name="Knowles D.P. Jr."/>
            <person name="McElwain T.F."/>
            <person name="Nene V.M."/>
        </authorList>
    </citation>
    <scope>NUCLEOTIDE SEQUENCE [LARGE SCALE GENOMIC DNA]</scope>
    <source>
        <strain evidence="13">T2Bo</strain>
    </source>
</reference>
<keyword evidence="14" id="KW-1185">Reference proteome</keyword>
<evidence type="ECO:0000256" key="1">
    <source>
        <dbReference type="ARBA" id="ARBA00004123"/>
    </source>
</evidence>
<dbReference type="EMBL" id="AAXT01000005">
    <property type="protein sequence ID" value="EDO05504.1"/>
    <property type="molecule type" value="Genomic_DNA"/>
</dbReference>
<keyword evidence="8 10" id="KW-0539">Nucleus</keyword>
<dbReference type="CDD" id="cd01720">
    <property type="entry name" value="Sm_D2"/>
    <property type="match status" value="1"/>
</dbReference>
<feature type="region of interest" description="Disordered" evidence="11">
    <location>
        <begin position="46"/>
        <end position="73"/>
    </location>
</feature>
<evidence type="ECO:0000259" key="12">
    <source>
        <dbReference type="PROSITE" id="PS52002"/>
    </source>
</evidence>
<evidence type="ECO:0000256" key="7">
    <source>
        <dbReference type="ARBA" id="ARBA00023187"/>
    </source>
</evidence>
<dbReference type="GO" id="GO:0000398">
    <property type="term" value="P:mRNA splicing, via spliceosome"/>
    <property type="evidence" value="ECO:0007669"/>
    <property type="project" value="UniProtKB-ARBA"/>
</dbReference>
<dbReference type="VEuPathDB" id="PiroplasmaDB:BBOV_I004230"/>
<dbReference type="InterPro" id="IPR027248">
    <property type="entry name" value="Sm_D2"/>
</dbReference>
<comment type="subcellular location">
    <subcellularLocation>
        <location evidence="2">Cytoplasm</location>
        <location evidence="2">Cytosol</location>
    </subcellularLocation>
    <subcellularLocation>
        <location evidence="1 10">Nucleus</location>
    </subcellularLocation>
</comment>
<name>A7AWS6_BABBO</name>
<dbReference type="GO" id="GO:0005689">
    <property type="term" value="C:U12-type spliceosomal complex"/>
    <property type="evidence" value="ECO:0007669"/>
    <property type="project" value="UniProtKB-ARBA"/>
</dbReference>
<dbReference type="SMART" id="SM00651">
    <property type="entry name" value="Sm"/>
    <property type="match status" value="1"/>
</dbReference>
<dbReference type="FunFam" id="2.30.30.100:FF:000069">
    <property type="entry name" value="Small nuclear ribonucleoprotein Sm D2"/>
    <property type="match status" value="1"/>
</dbReference>
<evidence type="ECO:0000256" key="10">
    <source>
        <dbReference type="RuleBase" id="RU365051"/>
    </source>
</evidence>
<evidence type="ECO:0000256" key="8">
    <source>
        <dbReference type="ARBA" id="ARBA00023242"/>
    </source>
</evidence>
<evidence type="ECO:0000313" key="14">
    <source>
        <dbReference type="Proteomes" id="UP000002173"/>
    </source>
</evidence>
<keyword evidence="6" id="KW-0747">Spliceosome</keyword>